<dbReference type="SMART" id="SM00409">
    <property type="entry name" value="IG"/>
    <property type="match status" value="8"/>
</dbReference>
<evidence type="ECO:0000256" key="5">
    <source>
        <dbReference type="SAM" id="Phobius"/>
    </source>
</evidence>
<keyword evidence="5" id="KW-1133">Transmembrane helix</keyword>
<feature type="domain" description="Ig-like" evidence="7">
    <location>
        <begin position="128"/>
        <end position="227"/>
    </location>
</feature>
<dbReference type="SMART" id="SM00408">
    <property type="entry name" value="IGc2"/>
    <property type="match status" value="8"/>
</dbReference>
<keyword evidence="5" id="KW-0472">Membrane</keyword>
<dbReference type="Pfam" id="PF00047">
    <property type="entry name" value="ig"/>
    <property type="match status" value="1"/>
</dbReference>
<keyword evidence="5" id="KW-0812">Transmembrane</keyword>
<dbReference type="SUPFAM" id="SSF48726">
    <property type="entry name" value="Immunoglobulin"/>
    <property type="match status" value="8"/>
</dbReference>
<feature type="domain" description="Ig-like" evidence="7">
    <location>
        <begin position="704"/>
        <end position="790"/>
    </location>
</feature>
<dbReference type="Pfam" id="PF13895">
    <property type="entry name" value="Ig_2"/>
    <property type="match status" value="1"/>
</dbReference>
<dbReference type="InterPro" id="IPR007110">
    <property type="entry name" value="Ig-like_dom"/>
</dbReference>
<feature type="domain" description="Ig-like" evidence="7">
    <location>
        <begin position="425"/>
        <end position="512"/>
    </location>
</feature>
<dbReference type="InterPro" id="IPR036116">
    <property type="entry name" value="FN3_sf"/>
</dbReference>
<keyword evidence="3" id="KW-0393">Immunoglobulin domain</keyword>
<protein>
    <submittedName>
        <fullName evidence="9">Uncharacterized protein</fullName>
    </submittedName>
</protein>
<keyword evidence="10" id="KW-1185">Reference proteome</keyword>
<feature type="chain" id="PRO_5043449698" evidence="6">
    <location>
        <begin position="27"/>
        <end position="1592"/>
    </location>
</feature>
<dbReference type="PANTHER" id="PTHR44170:SF46">
    <property type="entry name" value="PROTEIN SIDEKICK"/>
    <property type="match status" value="1"/>
</dbReference>
<feature type="domain" description="Fibronectin type-III" evidence="8">
    <location>
        <begin position="1005"/>
        <end position="1099"/>
    </location>
</feature>
<dbReference type="CDD" id="cd00063">
    <property type="entry name" value="FN3"/>
    <property type="match status" value="5"/>
</dbReference>
<gene>
    <name evidence="9" type="ORF">GSLYS_00003805001</name>
</gene>
<feature type="region of interest" description="Disordered" evidence="4">
    <location>
        <begin position="1442"/>
        <end position="1468"/>
    </location>
</feature>
<evidence type="ECO:0000259" key="8">
    <source>
        <dbReference type="PROSITE" id="PS50853"/>
    </source>
</evidence>
<evidence type="ECO:0000256" key="3">
    <source>
        <dbReference type="ARBA" id="ARBA00023319"/>
    </source>
</evidence>
<dbReference type="InterPro" id="IPR036179">
    <property type="entry name" value="Ig-like_dom_sf"/>
</dbReference>
<dbReference type="Pfam" id="PF00041">
    <property type="entry name" value="fn3"/>
    <property type="match status" value="5"/>
</dbReference>
<dbReference type="SMART" id="SM00060">
    <property type="entry name" value="FN3"/>
    <property type="match status" value="5"/>
</dbReference>
<evidence type="ECO:0000256" key="4">
    <source>
        <dbReference type="SAM" id="MobiDB-lite"/>
    </source>
</evidence>
<feature type="transmembrane region" description="Helical" evidence="5">
    <location>
        <begin position="1340"/>
        <end position="1366"/>
    </location>
</feature>
<evidence type="ECO:0000313" key="9">
    <source>
        <dbReference type="EMBL" id="CAL1529650.1"/>
    </source>
</evidence>
<keyword evidence="2" id="KW-1015">Disulfide bond</keyword>
<keyword evidence="1" id="KW-0677">Repeat</keyword>
<feature type="domain" description="Fibronectin type-III" evidence="8">
    <location>
        <begin position="1207"/>
        <end position="1302"/>
    </location>
</feature>
<dbReference type="Proteomes" id="UP001497497">
    <property type="component" value="Unassembled WGS sequence"/>
</dbReference>
<dbReference type="SUPFAM" id="SSF49265">
    <property type="entry name" value="Fibronectin type III"/>
    <property type="match status" value="3"/>
</dbReference>
<dbReference type="EMBL" id="CAXITT010000052">
    <property type="protein sequence ID" value="CAL1529650.1"/>
    <property type="molecule type" value="Genomic_DNA"/>
</dbReference>
<dbReference type="InterPro" id="IPR003961">
    <property type="entry name" value="FN3_dom"/>
</dbReference>
<dbReference type="InterPro" id="IPR003598">
    <property type="entry name" value="Ig_sub2"/>
</dbReference>
<evidence type="ECO:0000256" key="1">
    <source>
        <dbReference type="ARBA" id="ARBA00022737"/>
    </source>
</evidence>
<feature type="domain" description="Ig-like" evidence="7">
    <location>
        <begin position="614"/>
        <end position="699"/>
    </location>
</feature>
<evidence type="ECO:0000256" key="6">
    <source>
        <dbReference type="SAM" id="SignalP"/>
    </source>
</evidence>
<dbReference type="Pfam" id="PF13927">
    <property type="entry name" value="Ig_3"/>
    <property type="match status" value="3"/>
</dbReference>
<accession>A0AAV2H7R9</accession>
<feature type="domain" description="Fibronectin type-III" evidence="8">
    <location>
        <begin position="1104"/>
        <end position="1204"/>
    </location>
</feature>
<feature type="domain" description="Ig-like" evidence="7">
    <location>
        <begin position="237"/>
        <end position="325"/>
    </location>
</feature>
<dbReference type="InterPro" id="IPR003599">
    <property type="entry name" value="Ig_sub"/>
</dbReference>
<feature type="domain" description="Ig-like" evidence="7">
    <location>
        <begin position="42"/>
        <end position="118"/>
    </location>
</feature>
<dbReference type="GO" id="GO:0098609">
    <property type="term" value="P:cell-cell adhesion"/>
    <property type="evidence" value="ECO:0007669"/>
    <property type="project" value="TreeGrafter"/>
</dbReference>
<evidence type="ECO:0000259" key="7">
    <source>
        <dbReference type="PROSITE" id="PS50835"/>
    </source>
</evidence>
<dbReference type="GO" id="GO:0016020">
    <property type="term" value="C:membrane"/>
    <property type="evidence" value="ECO:0007669"/>
    <property type="project" value="UniProtKB-SubCell"/>
</dbReference>
<proteinExistence type="predicted"/>
<keyword evidence="6" id="KW-0732">Signal</keyword>
<sequence>MSLLFFRQFGHTGSVLTLLLLSSAHGLLEWVKKPENQSVVIGQDLVLSCQARWANRSDMSTTVTYQWRHNGTSLPDKASRFFNNSLFVPSVSPLDLGVYACVASRSDENGNVYSLNSSSVVIKAYIEPFIFHPQSVDAGIGQRVILTCVTGRSSPSLDVQWLRNGVVFLQGDQLTMAYGDFDVTGLSTQVSSKLTVIMTGDLYGMYGCMATNKLLNSSIMSSPANVSYKITPGAGLPNIEWNYPESLVVSDGHDLILSCRTQESSEFIQVLWYVDQNQMLSSPRIYTLLNNSLGFFPFLDKDGGNYSCLAVNSVGQTLSPSVRVTAAYLDLHFISEPSDTMAFLGDDVMLRCEPPDSDPPALVTWYKDYFPLNLTSDGVKVVGHDLHLMLVGLSDRGQYFCVAFNGLSLPSSRTSALAVLRVQGPPIMTVPPINAKIVKGTLLNLTCLVDGDPSANNSWFFEGRPIAMDAKIAVVKRGQELWISDVGKEFEGRFTCVAANLYGTASADAYVTVIVPPTSLQPIGNLVVRAGNPLSIHCYVVSDPMPVIQWYFNGSQLSLNSYTGSSLALTFTQVNSDLLIGNVTANHAGNYLCVGSNEAGNATSSGSVSVNVAPTIAETSKNLTPVIGQSISLSCHSQGQPTPSVYWLYNLSLTLPQNSVLDDHNTSLTIVNLTWASSGQYTCVAQNSVGTAQTSTYITLKVPPRIDATSSPQSPVKIYTKYVLSCSASGIPTPDLQWTHLNQIVKPSPNGRIQCPEAGVIVVQFALKNDSGLYECWASSSAGLEKTVVSVVVYGPPSPPVLVSAVPLSSASVYLTWQWLNDGDQAEIVDQFQVSYREKTSGDFVVGPVKYMRNITRLEVIGLNPGTEYVFCVSAINDAGVSIPSNYLSAVTHQSGPSVPVNLKVKNVNSTAATMTWEQPTTPNGVVRLYQLVYTKVNGLISDLVAINITSPNFPTQELLISPLRPYTQYNGQVRAANIENGQQLWGSYSPMITFQTAASKPTLPPQFVQLNAVDPYSLKVTWQQIPVFAQNGPILFYNISYHNNESQLNANVRVDNSVTEYTINGLFPWRLYTVQMYAVNAAGNGPVSDPSGIWTLPIAPVTPPTDLKATANSATSLILTWKALQSNLLTCNVTSYRIQFRVLGSTVWQDKQALSNSSTLLSYTLDLLQPWTWYECQVAAFTETVNPGLGPYTYPVYARTLQGVSGPVNALFYSAALTSIIISWQPPADVKGVLIGYQVSFNPTKNANVSKDGLRLLDKAVTFVTLEYLDPDVTYSISIAAMNEAGKGEEVILRVRTLADFSIETVEPTDTAFIQTSDVSNSARYALQQQGGNSVKQNLAAIVAGSIVGTIALVIFTIFVCLQCIKYRRKLRMNYVINTDTENADPVNAYRPLESALSTPFTPSVVVTDYSSIKSPHVTESQSAPAILTIQSSNHGTFSDSVAVSSSSSSKNYNNNNQNKSEQKVPGASKILTIPKISVSNAYSKLEDEVYASAAQANARGIENLGFVPVVLREERKSYSYLDVPRLSTINDDTISVTSDTLKRRNRMRSDSAAAIAVLKTSQSMMSSADTDTLVENEIDSEVIFNERTVL</sequence>
<feature type="signal peptide" evidence="6">
    <location>
        <begin position="1"/>
        <end position="26"/>
    </location>
</feature>
<feature type="domain" description="Fibronectin type-III" evidence="8">
    <location>
        <begin position="796"/>
        <end position="895"/>
    </location>
</feature>
<dbReference type="InterPro" id="IPR013151">
    <property type="entry name" value="Immunoglobulin_dom"/>
</dbReference>
<dbReference type="Gene3D" id="2.60.40.10">
    <property type="entry name" value="Immunoglobulins"/>
    <property type="match status" value="13"/>
</dbReference>
<reference evidence="9 10" key="1">
    <citation type="submission" date="2024-04" db="EMBL/GenBank/DDBJ databases">
        <authorList>
            <consortium name="Genoscope - CEA"/>
            <person name="William W."/>
        </authorList>
    </citation>
    <scope>NUCLEOTIDE SEQUENCE [LARGE SCALE GENOMIC DNA]</scope>
</reference>
<comment type="caution">
    <text evidence="9">The sequence shown here is derived from an EMBL/GenBank/DDBJ whole genome shotgun (WGS) entry which is preliminary data.</text>
</comment>
<dbReference type="Pfam" id="PF07679">
    <property type="entry name" value="I-set"/>
    <property type="match status" value="2"/>
</dbReference>
<dbReference type="CDD" id="cd00096">
    <property type="entry name" value="Ig"/>
    <property type="match status" value="1"/>
</dbReference>
<dbReference type="PROSITE" id="PS50835">
    <property type="entry name" value="IG_LIKE"/>
    <property type="match status" value="8"/>
</dbReference>
<feature type="compositionally biased region" description="Low complexity" evidence="4">
    <location>
        <begin position="1442"/>
        <end position="1461"/>
    </location>
</feature>
<feature type="domain" description="Ig-like" evidence="7">
    <location>
        <begin position="345"/>
        <end position="418"/>
    </location>
</feature>
<dbReference type="PANTHER" id="PTHR44170">
    <property type="entry name" value="PROTEIN SIDEKICK"/>
    <property type="match status" value="1"/>
</dbReference>
<dbReference type="FunFam" id="2.60.40.10:FF:000032">
    <property type="entry name" value="palladin isoform X1"/>
    <property type="match status" value="3"/>
</dbReference>
<evidence type="ECO:0000256" key="2">
    <source>
        <dbReference type="ARBA" id="ARBA00023157"/>
    </source>
</evidence>
<dbReference type="InterPro" id="IPR013783">
    <property type="entry name" value="Ig-like_fold"/>
</dbReference>
<feature type="domain" description="Fibronectin type-III" evidence="8">
    <location>
        <begin position="899"/>
        <end position="1000"/>
    </location>
</feature>
<organism evidence="9 10">
    <name type="scientific">Lymnaea stagnalis</name>
    <name type="common">Great pond snail</name>
    <name type="synonym">Helix stagnalis</name>
    <dbReference type="NCBI Taxonomy" id="6523"/>
    <lineage>
        <taxon>Eukaryota</taxon>
        <taxon>Metazoa</taxon>
        <taxon>Spiralia</taxon>
        <taxon>Lophotrochozoa</taxon>
        <taxon>Mollusca</taxon>
        <taxon>Gastropoda</taxon>
        <taxon>Heterobranchia</taxon>
        <taxon>Euthyneura</taxon>
        <taxon>Panpulmonata</taxon>
        <taxon>Hygrophila</taxon>
        <taxon>Lymnaeoidea</taxon>
        <taxon>Lymnaeidae</taxon>
        <taxon>Lymnaea</taxon>
    </lineage>
</organism>
<feature type="domain" description="Ig-like" evidence="7">
    <location>
        <begin position="516"/>
        <end position="609"/>
    </location>
</feature>
<dbReference type="InterPro" id="IPR013098">
    <property type="entry name" value="Ig_I-set"/>
</dbReference>
<dbReference type="PROSITE" id="PS50853">
    <property type="entry name" value="FN3"/>
    <property type="match status" value="5"/>
</dbReference>
<evidence type="ECO:0000313" key="10">
    <source>
        <dbReference type="Proteomes" id="UP001497497"/>
    </source>
</evidence>
<name>A0AAV2H7R9_LYMST</name>